<reference evidence="14" key="1">
    <citation type="journal article" date="2019" name="Int. J. Syst. Evol. Microbiol.">
        <title>The Global Catalogue of Microorganisms (GCM) 10K type strain sequencing project: providing services to taxonomists for standard genome sequencing and annotation.</title>
        <authorList>
            <consortium name="The Broad Institute Genomics Platform"/>
            <consortium name="The Broad Institute Genome Sequencing Center for Infectious Disease"/>
            <person name="Wu L."/>
            <person name="Ma J."/>
        </authorList>
    </citation>
    <scope>NUCLEOTIDE SEQUENCE [LARGE SCALE GENOMIC DNA]</scope>
    <source>
        <strain evidence="14">KCTC 32239</strain>
    </source>
</reference>
<feature type="transmembrane region" description="Helical" evidence="10">
    <location>
        <begin position="200"/>
        <end position="223"/>
    </location>
</feature>
<dbReference type="PANTHER" id="PTHR10050">
    <property type="entry name" value="DOLICHYL-PHOSPHATE-MANNOSE--PROTEIN MANNOSYLTRANSFERASE"/>
    <property type="match status" value="1"/>
</dbReference>
<dbReference type="InterPro" id="IPR027005">
    <property type="entry name" value="PMT-like"/>
</dbReference>
<protein>
    <recommendedName>
        <fullName evidence="9 10">Polyprenol-phosphate-mannose--protein mannosyltransferase</fullName>
        <ecNumber evidence="10">2.4.1.-</ecNumber>
    </recommendedName>
</protein>
<evidence type="ECO:0000259" key="12">
    <source>
        <dbReference type="Pfam" id="PF16192"/>
    </source>
</evidence>
<keyword evidence="4 10" id="KW-0328">Glycosyltransferase</keyword>
<feature type="transmembrane region" description="Helical" evidence="10">
    <location>
        <begin position="381"/>
        <end position="404"/>
    </location>
</feature>
<feature type="transmembrane region" description="Helical" evidence="10">
    <location>
        <begin position="71"/>
        <end position="91"/>
    </location>
</feature>
<feature type="domain" description="ArnT-like N-terminal" evidence="11">
    <location>
        <begin position="2"/>
        <end position="194"/>
    </location>
</feature>
<feature type="transmembrane region" description="Helical" evidence="10">
    <location>
        <begin position="98"/>
        <end position="119"/>
    </location>
</feature>
<evidence type="ECO:0000256" key="6">
    <source>
        <dbReference type="ARBA" id="ARBA00022692"/>
    </source>
</evidence>
<feature type="transmembrane region" description="Helical" evidence="10">
    <location>
        <begin position="153"/>
        <end position="180"/>
    </location>
</feature>
<dbReference type="Pfam" id="PF02366">
    <property type="entry name" value="PMT"/>
    <property type="match status" value="1"/>
</dbReference>
<dbReference type="PANTHER" id="PTHR10050:SF53">
    <property type="entry name" value="CHROMOSOME UNDETERMINED SCAFFOLD_67, WHOLE GENOME SHOTGUN SEQUENCE"/>
    <property type="match status" value="1"/>
</dbReference>
<name>A0ABQ3BCA8_9GAMM</name>
<evidence type="ECO:0000256" key="10">
    <source>
        <dbReference type="RuleBase" id="RU367007"/>
    </source>
</evidence>
<keyword evidence="5 10" id="KW-0808">Transferase</keyword>
<keyword evidence="14" id="KW-1185">Reference proteome</keyword>
<gene>
    <name evidence="13" type="ORF">GCM10011613_33340</name>
</gene>
<evidence type="ECO:0000256" key="9">
    <source>
        <dbReference type="ARBA" id="ARBA00093617"/>
    </source>
</evidence>
<comment type="similarity">
    <text evidence="3 10">Belongs to the glycosyltransferase 39 family.</text>
</comment>
<evidence type="ECO:0000259" key="11">
    <source>
        <dbReference type="Pfam" id="PF02366"/>
    </source>
</evidence>
<comment type="caution">
    <text evidence="13">The sequence shown here is derived from an EMBL/GenBank/DDBJ whole genome shotgun (WGS) entry which is preliminary data.</text>
</comment>
<evidence type="ECO:0000313" key="13">
    <source>
        <dbReference type="EMBL" id="GGY85743.1"/>
    </source>
</evidence>
<evidence type="ECO:0000256" key="1">
    <source>
        <dbReference type="ARBA" id="ARBA00004127"/>
    </source>
</evidence>
<comment type="function">
    <text evidence="10">Protein O-mannosyltransferase that catalyzes the transfer of a single mannose residue from a polyprenol phospho-mannosyl lipidic donor to the hydroxyl group of selected serine and threonine residues in acceptor proteins.</text>
</comment>
<dbReference type="EC" id="2.4.1.-" evidence="10"/>
<evidence type="ECO:0000256" key="3">
    <source>
        <dbReference type="ARBA" id="ARBA00007222"/>
    </source>
</evidence>
<dbReference type="EMBL" id="BMYZ01000004">
    <property type="protein sequence ID" value="GGY85743.1"/>
    <property type="molecule type" value="Genomic_DNA"/>
</dbReference>
<evidence type="ECO:0000256" key="4">
    <source>
        <dbReference type="ARBA" id="ARBA00022676"/>
    </source>
</evidence>
<accession>A0ABQ3BCA8</accession>
<feature type="transmembrane region" description="Helical" evidence="10">
    <location>
        <begin position="356"/>
        <end position="374"/>
    </location>
</feature>
<feature type="domain" description="Protein O-mannosyl-transferase C-terminal four TM" evidence="12">
    <location>
        <begin position="282"/>
        <end position="456"/>
    </location>
</feature>
<keyword evidence="6 10" id="KW-0812">Transmembrane</keyword>
<dbReference type="InterPro" id="IPR003342">
    <property type="entry name" value="ArnT-like_N"/>
</dbReference>
<organism evidence="13 14">
    <name type="scientific">Cellvibrio zantedeschiae</name>
    <dbReference type="NCBI Taxonomy" id="1237077"/>
    <lineage>
        <taxon>Bacteria</taxon>
        <taxon>Pseudomonadati</taxon>
        <taxon>Pseudomonadota</taxon>
        <taxon>Gammaproteobacteria</taxon>
        <taxon>Cellvibrionales</taxon>
        <taxon>Cellvibrionaceae</taxon>
        <taxon>Cellvibrio</taxon>
    </lineage>
</organism>
<proteinExistence type="inferred from homology"/>
<feature type="transmembrane region" description="Helical" evidence="10">
    <location>
        <begin position="416"/>
        <end position="440"/>
    </location>
</feature>
<sequence>MFWDENYHVASAEKHVQGVMYMEPHPPLGKMLMALAEVVINPNENIDKHNFVITDHIEGADTPAGTKFTGYRWPSVVLMALAVLFFFGILNNITRQPLFAFLFSSFIIFDNALVIQARAAMLEGIQIFFILAELYCFVRIVTSQRPIKLTDYLLLGTLIGFAMSVKVTSAIELILFVILFGVDQWKNIKALNYSALLKRLVIAVPAGVAPLLLVFFSVFYIHIGMGTKVIADRTYKASPEYLQAIQRGDTWSPSTFAIGFRDNWKYMSEYADGVPRLDECKPDENGSYPMDWLLGKKTISYRWDKDTVDGKVEVKYMTIIANPIIWFSVIAGIVLSLGLIMSKFIYGQQEKNTPLFYWICVFTGLYLSYMIAILQIERVMYLYHYLIPLVFGSLNLALILNYIYRDDIIANSKHVWINFGFYIALVIAIFAFFAPFTYGIGITEDQFEMRNWFSFWKLQVVQ</sequence>
<evidence type="ECO:0000256" key="2">
    <source>
        <dbReference type="ARBA" id="ARBA00004922"/>
    </source>
</evidence>
<evidence type="ECO:0000256" key="5">
    <source>
        <dbReference type="ARBA" id="ARBA00022679"/>
    </source>
</evidence>
<comment type="subcellular location">
    <subcellularLocation>
        <location evidence="10">Cell membrane</location>
    </subcellularLocation>
    <subcellularLocation>
        <location evidence="1">Endomembrane system</location>
        <topology evidence="1">Multi-pass membrane protein</topology>
    </subcellularLocation>
</comment>
<dbReference type="Proteomes" id="UP000619761">
    <property type="component" value="Unassembled WGS sequence"/>
</dbReference>
<evidence type="ECO:0000313" key="14">
    <source>
        <dbReference type="Proteomes" id="UP000619761"/>
    </source>
</evidence>
<keyword evidence="10" id="KW-1003">Cell membrane</keyword>
<dbReference type="InterPro" id="IPR032421">
    <property type="entry name" value="PMT_4TMC"/>
</dbReference>
<keyword evidence="7 10" id="KW-1133">Transmembrane helix</keyword>
<evidence type="ECO:0000256" key="7">
    <source>
        <dbReference type="ARBA" id="ARBA00022989"/>
    </source>
</evidence>
<comment type="pathway">
    <text evidence="2 10">Protein modification; protein glycosylation.</text>
</comment>
<keyword evidence="8 10" id="KW-0472">Membrane</keyword>
<evidence type="ECO:0000256" key="8">
    <source>
        <dbReference type="ARBA" id="ARBA00023136"/>
    </source>
</evidence>
<feature type="transmembrane region" description="Helical" evidence="10">
    <location>
        <begin position="324"/>
        <end position="344"/>
    </location>
</feature>
<dbReference type="Pfam" id="PF16192">
    <property type="entry name" value="PMT_4TMC"/>
    <property type="match status" value="1"/>
</dbReference>